<gene>
    <name evidence="1" type="ORF">UFOPK1410_00632</name>
</gene>
<dbReference type="GO" id="GO:0006261">
    <property type="term" value="P:DNA-templated DNA replication"/>
    <property type="evidence" value="ECO:0007669"/>
    <property type="project" value="TreeGrafter"/>
</dbReference>
<name>A0A6J6BLW7_9ZZZZ</name>
<accession>A0A6J6BLW7</accession>
<dbReference type="InterPro" id="IPR050238">
    <property type="entry name" value="DNA_Rep/Repair_Clamp_Loader"/>
</dbReference>
<dbReference type="Gene3D" id="3.40.50.300">
    <property type="entry name" value="P-loop containing nucleotide triphosphate hydrolases"/>
    <property type="match status" value="1"/>
</dbReference>
<dbReference type="PANTHER" id="PTHR11669">
    <property type="entry name" value="REPLICATION FACTOR C / DNA POLYMERASE III GAMMA-TAU SUBUNIT"/>
    <property type="match status" value="1"/>
</dbReference>
<dbReference type="SUPFAM" id="SSF52540">
    <property type="entry name" value="P-loop containing nucleoside triphosphate hydrolases"/>
    <property type="match status" value="1"/>
</dbReference>
<evidence type="ECO:0000313" key="1">
    <source>
        <dbReference type="EMBL" id="CAB4539597.1"/>
    </source>
</evidence>
<dbReference type="AlphaFoldDB" id="A0A6J6BLW7"/>
<dbReference type="PANTHER" id="PTHR11669:SF8">
    <property type="entry name" value="DNA POLYMERASE III SUBUNIT DELTA"/>
    <property type="match status" value="1"/>
</dbReference>
<organism evidence="1">
    <name type="scientific">freshwater metagenome</name>
    <dbReference type="NCBI Taxonomy" id="449393"/>
    <lineage>
        <taxon>unclassified sequences</taxon>
        <taxon>metagenomes</taxon>
        <taxon>ecological metagenomes</taxon>
    </lineage>
</organism>
<dbReference type="Pfam" id="PF13177">
    <property type="entry name" value="DNA_pol3_delta2"/>
    <property type="match status" value="1"/>
</dbReference>
<dbReference type="InterPro" id="IPR027417">
    <property type="entry name" value="P-loop_NTPase"/>
</dbReference>
<dbReference type="NCBIfam" id="NF005926">
    <property type="entry name" value="PRK07940.1"/>
    <property type="match status" value="1"/>
</dbReference>
<proteinExistence type="predicted"/>
<protein>
    <submittedName>
        <fullName evidence="1">Unannotated protein</fullName>
    </submittedName>
</protein>
<reference evidence="1" key="1">
    <citation type="submission" date="2020-05" db="EMBL/GenBank/DDBJ databases">
        <authorList>
            <person name="Chiriac C."/>
            <person name="Salcher M."/>
            <person name="Ghai R."/>
            <person name="Kavagutti S V."/>
        </authorList>
    </citation>
    <scope>NUCLEOTIDE SEQUENCE</scope>
</reference>
<dbReference type="EMBL" id="CAEZSH010000067">
    <property type="protein sequence ID" value="CAB4539597.1"/>
    <property type="molecule type" value="Genomic_DNA"/>
</dbReference>
<sequence>MSAAHPIFDELLGQDEAVALIETAVRNRDAGVFHSWLITGPPGSGRSNLALAFAAALQCEAQGCGTCKSCVLAKAGTHPDIQVLATEKVQITIAEVRDLVSASVMGSSVGRFRIMVIEDADRMSQSASNVLLKALEEPPTGTLWILCAPSEVDMLPTIRSRVRRVGLKVPSVEDVAQLLITRNGVEPKLARSAAAEAQSHIGMALRLATSAEARARRKEVLQSALSINSVTAAVKTSDRWLELAKKDAEQMSSERDGQEKADLLATMGLGDKDTVPPALRSELKRLEDAQKRRNTRSERDGLDRVLVDLLALYRDVLSVQLSAEVDLVNEDLADQIREVAGQTKPADSIHKLEAIEQARARIARNVRDQLVLDSLAVSLQIRKV</sequence>